<feature type="domain" description="DUF559" evidence="1">
    <location>
        <begin position="229"/>
        <end position="292"/>
    </location>
</feature>
<dbReference type="InterPro" id="IPR007569">
    <property type="entry name" value="DUF559"/>
</dbReference>
<name>A0A8J3ZJV3_9ACTN</name>
<dbReference type="Proteomes" id="UP000635606">
    <property type="component" value="Unassembled WGS sequence"/>
</dbReference>
<protein>
    <recommendedName>
        <fullName evidence="1">DUF559 domain-containing protein</fullName>
    </recommendedName>
</protein>
<sequence length="303" mass="32384">MPRTIAVPRELTTAPFAGTAAVAAGLLTRRQLQGDTWCRLLPDVYVWSGLALDHRTRCLAAGLHLRGRGAISGRSAAGLWGAGVLVRDGPVEVTVPLSTRLRAPDGLAIVRSPLPPYDATERAGVSFTSAERTAFDLGRRLPVVEAVVAVDAMLAAKLITKSGLAAFATDRPGWPGIDQLHTVLLASDAGAASPQESRLRVLLLGSGLPRPVTQHVVRTAVGIFVARLDLAYPTWKVGVEYEGDHHRGRGQFQRDLRRMNALNACGWTVLRFGVADIRDNPGATVAAVRAALDRVGAYQHHRG</sequence>
<evidence type="ECO:0000259" key="1">
    <source>
        <dbReference type="Pfam" id="PF04480"/>
    </source>
</evidence>
<dbReference type="RefSeq" id="WP_203925190.1">
    <property type="nucleotide sequence ID" value="NZ_BOPH01000001.1"/>
</dbReference>
<dbReference type="SUPFAM" id="SSF52980">
    <property type="entry name" value="Restriction endonuclease-like"/>
    <property type="match status" value="1"/>
</dbReference>
<dbReference type="InterPro" id="IPR011335">
    <property type="entry name" value="Restrct_endonuc-II-like"/>
</dbReference>
<evidence type="ECO:0000313" key="2">
    <source>
        <dbReference type="EMBL" id="GIJ65189.1"/>
    </source>
</evidence>
<proteinExistence type="predicted"/>
<gene>
    <name evidence="2" type="ORF">Voc01_001060</name>
</gene>
<accession>A0A8J3ZJV3</accession>
<organism evidence="2 3">
    <name type="scientific">Virgisporangium ochraceum</name>
    <dbReference type="NCBI Taxonomy" id="65505"/>
    <lineage>
        <taxon>Bacteria</taxon>
        <taxon>Bacillati</taxon>
        <taxon>Actinomycetota</taxon>
        <taxon>Actinomycetes</taxon>
        <taxon>Micromonosporales</taxon>
        <taxon>Micromonosporaceae</taxon>
        <taxon>Virgisporangium</taxon>
    </lineage>
</organism>
<dbReference type="Pfam" id="PF04480">
    <property type="entry name" value="DUF559"/>
    <property type="match status" value="1"/>
</dbReference>
<keyword evidence="3" id="KW-1185">Reference proteome</keyword>
<evidence type="ECO:0000313" key="3">
    <source>
        <dbReference type="Proteomes" id="UP000635606"/>
    </source>
</evidence>
<reference evidence="2" key="1">
    <citation type="submission" date="2021-01" db="EMBL/GenBank/DDBJ databases">
        <title>Whole genome shotgun sequence of Virgisporangium ochraceum NBRC 16418.</title>
        <authorList>
            <person name="Komaki H."/>
            <person name="Tamura T."/>
        </authorList>
    </citation>
    <scope>NUCLEOTIDE SEQUENCE</scope>
    <source>
        <strain evidence="2">NBRC 16418</strain>
    </source>
</reference>
<comment type="caution">
    <text evidence="2">The sequence shown here is derived from an EMBL/GenBank/DDBJ whole genome shotgun (WGS) entry which is preliminary data.</text>
</comment>
<dbReference type="AlphaFoldDB" id="A0A8J3ZJV3"/>
<dbReference type="EMBL" id="BOPH01000001">
    <property type="protein sequence ID" value="GIJ65189.1"/>
    <property type="molecule type" value="Genomic_DNA"/>
</dbReference>
<dbReference type="Gene3D" id="3.40.960.10">
    <property type="entry name" value="VSR Endonuclease"/>
    <property type="match status" value="1"/>
</dbReference>